<dbReference type="KEGG" id="iho:Igni_0198"/>
<dbReference type="InterPro" id="IPR050377">
    <property type="entry name" value="Radical_SAM_PqqE_MftC-like"/>
</dbReference>
<dbReference type="SMART" id="SM00729">
    <property type="entry name" value="Elp3"/>
    <property type="match status" value="1"/>
</dbReference>
<dbReference type="InterPro" id="IPR040088">
    <property type="entry name" value="MJ0103-like"/>
</dbReference>
<dbReference type="SFLD" id="SFLDS00029">
    <property type="entry name" value="Radical_SAM"/>
    <property type="match status" value="1"/>
</dbReference>
<dbReference type="PROSITE" id="PS51918">
    <property type="entry name" value="RADICAL_SAM"/>
    <property type="match status" value="1"/>
</dbReference>
<dbReference type="PANTHER" id="PTHR11228:SF35">
    <property type="entry name" value="MOLYBDENUM COFACTOR BIOSYNTHESIS PROTEIN A-RELATED"/>
    <property type="match status" value="1"/>
</dbReference>
<dbReference type="InterPro" id="IPR013785">
    <property type="entry name" value="Aldolase_TIM"/>
</dbReference>
<dbReference type="PhylomeDB" id="A8A8Y0"/>
<dbReference type="GO" id="GO:0003824">
    <property type="term" value="F:catalytic activity"/>
    <property type="evidence" value="ECO:0007669"/>
    <property type="project" value="InterPro"/>
</dbReference>
<accession>A8A8Y0</accession>
<evidence type="ECO:0000256" key="2">
    <source>
        <dbReference type="ARBA" id="ARBA00022723"/>
    </source>
</evidence>
<dbReference type="EMBL" id="CP000816">
    <property type="protein sequence ID" value="ABU81382.1"/>
    <property type="molecule type" value="Genomic_DNA"/>
</dbReference>
<reference evidence="6 7" key="1">
    <citation type="journal article" date="2008" name="Genome Biol.">
        <title>A genomic analysis of the archaeal system Ignicoccus hospitalis-Nanoarchaeum equitans.</title>
        <authorList>
            <person name="Podar M."/>
            <person name="Anderson I."/>
            <person name="Makarova K.S."/>
            <person name="Elkins J.G."/>
            <person name="Ivanova N."/>
            <person name="Wall M.A."/>
            <person name="Lykidis A."/>
            <person name="Mavromatis K."/>
            <person name="Sun H."/>
            <person name="Hudson M.E."/>
            <person name="Chen W."/>
            <person name="Deciu C."/>
            <person name="Hutchison D."/>
            <person name="Eads J.R."/>
            <person name="Anderson A."/>
            <person name="Fernandes F."/>
            <person name="Szeto E."/>
            <person name="Lapidus A."/>
            <person name="Kyrpides N.C."/>
            <person name="Saier M.H.Jr."/>
            <person name="Richardson P.M."/>
            <person name="Rachel R."/>
            <person name="Huber H."/>
            <person name="Eisen J.A."/>
            <person name="Koonin E.V."/>
            <person name="Keller M."/>
            <person name="Stetter K.O."/>
        </authorList>
    </citation>
    <scope>NUCLEOTIDE SEQUENCE [LARGE SCALE GENOMIC DNA]</scope>
    <source>
        <strain evidence="7">KIN4/I / DSM 18386 / JCM 14125</strain>
    </source>
</reference>
<keyword evidence="1" id="KW-0949">S-adenosyl-L-methionine</keyword>
<dbReference type="InterPro" id="IPR006638">
    <property type="entry name" value="Elp3/MiaA/NifB-like_rSAM"/>
</dbReference>
<dbReference type="Proteomes" id="UP000000262">
    <property type="component" value="Chromosome"/>
</dbReference>
<dbReference type="InterPro" id="IPR058240">
    <property type="entry name" value="rSAM_sf"/>
</dbReference>
<dbReference type="SFLD" id="SFLDG01110">
    <property type="entry name" value="Uncharacterised_Radical_SAM_Su"/>
    <property type="match status" value="1"/>
</dbReference>
<evidence type="ECO:0000256" key="3">
    <source>
        <dbReference type="ARBA" id="ARBA00023004"/>
    </source>
</evidence>
<proteinExistence type="predicted"/>
<protein>
    <submittedName>
        <fullName evidence="6">Radical SAM domain protein</fullName>
    </submittedName>
</protein>
<dbReference type="STRING" id="453591.Igni_0198"/>
<keyword evidence="3" id="KW-0408">Iron</keyword>
<feature type="domain" description="Radical SAM core" evidence="5">
    <location>
        <begin position="27"/>
        <end position="257"/>
    </location>
</feature>
<evidence type="ECO:0000256" key="1">
    <source>
        <dbReference type="ARBA" id="ARBA00022691"/>
    </source>
</evidence>
<evidence type="ECO:0000313" key="7">
    <source>
        <dbReference type="Proteomes" id="UP000000262"/>
    </source>
</evidence>
<evidence type="ECO:0000256" key="4">
    <source>
        <dbReference type="ARBA" id="ARBA00023014"/>
    </source>
</evidence>
<dbReference type="PANTHER" id="PTHR11228">
    <property type="entry name" value="RADICAL SAM DOMAIN PROTEIN"/>
    <property type="match status" value="1"/>
</dbReference>
<evidence type="ECO:0000313" key="6">
    <source>
        <dbReference type="EMBL" id="ABU81382.1"/>
    </source>
</evidence>
<keyword evidence="2" id="KW-0479">Metal-binding</keyword>
<keyword evidence="7" id="KW-1185">Reference proteome</keyword>
<evidence type="ECO:0000259" key="5">
    <source>
        <dbReference type="PROSITE" id="PS51918"/>
    </source>
</evidence>
<dbReference type="HOGENOM" id="CLU_048071_0_0_2"/>
<dbReference type="GO" id="GO:0051536">
    <property type="term" value="F:iron-sulfur cluster binding"/>
    <property type="evidence" value="ECO:0007669"/>
    <property type="project" value="UniProtKB-KW"/>
</dbReference>
<name>A8A8Y0_IGNH4</name>
<dbReference type="eggNOG" id="arCOG00951">
    <property type="taxonomic scope" value="Archaea"/>
</dbReference>
<dbReference type="Pfam" id="PF04055">
    <property type="entry name" value="Radical_SAM"/>
    <property type="match status" value="1"/>
</dbReference>
<dbReference type="InterPro" id="IPR007197">
    <property type="entry name" value="rSAM"/>
</dbReference>
<dbReference type="CDD" id="cd01335">
    <property type="entry name" value="Radical_SAM"/>
    <property type="match status" value="1"/>
</dbReference>
<dbReference type="SFLD" id="SFLDG01067">
    <property type="entry name" value="SPASM/twitch_domain_containing"/>
    <property type="match status" value="1"/>
</dbReference>
<organism evidence="6 7">
    <name type="scientific">Ignicoccus hospitalis (strain KIN4/I / DSM 18386 / JCM 14125)</name>
    <dbReference type="NCBI Taxonomy" id="453591"/>
    <lineage>
        <taxon>Archaea</taxon>
        <taxon>Thermoproteota</taxon>
        <taxon>Thermoprotei</taxon>
        <taxon>Desulfurococcales</taxon>
        <taxon>Desulfurococcaceae</taxon>
        <taxon>Ignicoccus</taxon>
    </lineage>
</organism>
<dbReference type="Gene3D" id="3.20.20.70">
    <property type="entry name" value="Aldolase class I"/>
    <property type="match status" value="1"/>
</dbReference>
<dbReference type="SUPFAM" id="SSF102114">
    <property type="entry name" value="Radical SAM enzymes"/>
    <property type="match status" value="1"/>
</dbReference>
<dbReference type="GO" id="GO:0046872">
    <property type="term" value="F:metal ion binding"/>
    <property type="evidence" value="ECO:0007669"/>
    <property type="project" value="UniProtKB-KW"/>
</dbReference>
<sequence length="338" mass="38605">MRFVERVLTEVREPIPLVGSIAFGIIDRGTNVLQVRITTVCSMCCKFCSVDAGPCSKSRWADFVVTDLEWLRAWVNDVVKFKGVPVEVLLDGVGDPLEHPNVVGVVRTLKSIEGVASVALETHGLKLNEDLAFSLAEAGLDRINLSIETLDEAKAKELAGRPDYDVRRVKEVIEKVFRETQVDIHVTPVLLPGINDEDIKEIIKWVKEVGFGKRWPPITIQKYVRHKRGRKMKGIKEMTWEEFWNYVSKLEKETGARLRWTMEEWGMMRARKLPELYKRGEVVKVEIVSRGLFRDEWLGVPVGRRDVVMTVVNADVDVGRRIKVKVRQNKDNIYLASP</sequence>
<dbReference type="AlphaFoldDB" id="A8A8Y0"/>
<gene>
    <name evidence="6" type="ordered locus">Igni_0198</name>
</gene>
<keyword evidence="4" id="KW-0411">Iron-sulfur</keyword>